<dbReference type="PANTHER" id="PTHR11142:SF4">
    <property type="entry name" value="PSEUDOURIDYLATE SYNTHASE 1 HOMOLOG"/>
    <property type="match status" value="1"/>
</dbReference>
<evidence type="ECO:0000256" key="2">
    <source>
        <dbReference type="ARBA" id="ARBA00022694"/>
    </source>
</evidence>
<dbReference type="SUPFAM" id="SSF55120">
    <property type="entry name" value="Pseudouridine synthase"/>
    <property type="match status" value="1"/>
</dbReference>
<sequence length="126" mass="13681">MLTRFALRRAALRRSSLRGFAAAAGADEGVTGRRWAETLGAAPTKLVKRKVAIVGGYRGTGYHGLQLNEDVETIEHEIRRAIFEAGAMRESNFEDLNKIDWARSSRTDKGVHASCIVVRAAAAAIA</sequence>
<dbReference type="FunFam" id="3.30.70.580:FF:000002">
    <property type="entry name" value="tRNA pseudouridine synthase"/>
    <property type="match status" value="1"/>
</dbReference>
<dbReference type="OrthoDB" id="10256309at2759"/>
<evidence type="ECO:0000313" key="5">
    <source>
        <dbReference type="EMBL" id="GMF24543.1"/>
    </source>
</evidence>
<reference evidence="5" key="1">
    <citation type="submission" date="2023-04" db="EMBL/GenBank/DDBJ databases">
        <title>Phytophthora lilii NBRC 32176.</title>
        <authorList>
            <person name="Ichikawa N."/>
            <person name="Sato H."/>
            <person name="Tonouchi N."/>
        </authorList>
    </citation>
    <scope>NUCLEOTIDE SEQUENCE</scope>
    <source>
        <strain evidence="5">NBRC 32176</strain>
    </source>
</reference>
<comment type="caution">
    <text evidence="5">The sequence shown here is derived from an EMBL/GenBank/DDBJ whole genome shotgun (WGS) entry which is preliminary data.</text>
</comment>
<keyword evidence="6" id="KW-1185">Reference proteome</keyword>
<dbReference type="GO" id="GO:1990481">
    <property type="term" value="P:mRNA pseudouridine synthesis"/>
    <property type="evidence" value="ECO:0007669"/>
    <property type="project" value="TreeGrafter"/>
</dbReference>
<dbReference type="EMBL" id="BSXW01000521">
    <property type="protein sequence ID" value="GMF24543.1"/>
    <property type="molecule type" value="Genomic_DNA"/>
</dbReference>
<dbReference type="PANTHER" id="PTHR11142">
    <property type="entry name" value="PSEUDOURIDYLATE SYNTHASE"/>
    <property type="match status" value="1"/>
</dbReference>
<keyword evidence="2" id="KW-0819">tRNA processing</keyword>
<dbReference type="InterPro" id="IPR020094">
    <property type="entry name" value="TruA/RsuA/RluB/E/F_N"/>
</dbReference>
<protein>
    <submittedName>
        <fullName evidence="5">Unnamed protein product</fullName>
    </submittedName>
</protein>
<comment type="similarity">
    <text evidence="1">Belongs to the tRNA pseudouridine synthase TruA family.</text>
</comment>
<dbReference type="GO" id="GO:0031119">
    <property type="term" value="P:tRNA pseudouridine synthesis"/>
    <property type="evidence" value="ECO:0007669"/>
    <property type="project" value="TreeGrafter"/>
</dbReference>
<evidence type="ECO:0000256" key="3">
    <source>
        <dbReference type="ARBA" id="ARBA00023235"/>
    </source>
</evidence>
<proteinExistence type="inferred from homology"/>
<dbReference type="GO" id="GO:0009982">
    <property type="term" value="F:pseudouridine synthase activity"/>
    <property type="evidence" value="ECO:0007669"/>
    <property type="project" value="InterPro"/>
</dbReference>
<name>A0A9W6U1J3_9STRA</name>
<dbReference type="GO" id="GO:0005634">
    <property type="term" value="C:nucleus"/>
    <property type="evidence" value="ECO:0007669"/>
    <property type="project" value="TreeGrafter"/>
</dbReference>
<dbReference type="Gene3D" id="3.30.70.580">
    <property type="entry name" value="Pseudouridine synthase I, catalytic domain, N-terminal subdomain"/>
    <property type="match status" value="1"/>
</dbReference>
<dbReference type="InterPro" id="IPR001406">
    <property type="entry name" value="PsdUridine_synth_TruA"/>
</dbReference>
<dbReference type="GO" id="GO:0003723">
    <property type="term" value="F:RNA binding"/>
    <property type="evidence" value="ECO:0007669"/>
    <property type="project" value="InterPro"/>
</dbReference>
<dbReference type="InterPro" id="IPR020103">
    <property type="entry name" value="PsdUridine_synth_cat_dom_sf"/>
</dbReference>
<evidence type="ECO:0000256" key="1">
    <source>
        <dbReference type="ARBA" id="ARBA00009375"/>
    </source>
</evidence>
<evidence type="ECO:0000313" key="6">
    <source>
        <dbReference type="Proteomes" id="UP001165083"/>
    </source>
</evidence>
<organism evidence="5 6">
    <name type="scientific">Phytophthora lilii</name>
    <dbReference type="NCBI Taxonomy" id="2077276"/>
    <lineage>
        <taxon>Eukaryota</taxon>
        <taxon>Sar</taxon>
        <taxon>Stramenopiles</taxon>
        <taxon>Oomycota</taxon>
        <taxon>Peronosporomycetes</taxon>
        <taxon>Peronosporales</taxon>
        <taxon>Peronosporaceae</taxon>
        <taxon>Phytophthora</taxon>
    </lineage>
</organism>
<gene>
    <name evidence="5" type="ORF">Plil01_001008300</name>
</gene>
<evidence type="ECO:0000256" key="4">
    <source>
        <dbReference type="ARBA" id="ARBA00036943"/>
    </source>
</evidence>
<keyword evidence="3" id="KW-0413">Isomerase</keyword>
<accession>A0A9W6U1J3</accession>
<dbReference type="Proteomes" id="UP001165083">
    <property type="component" value="Unassembled WGS sequence"/>
</dbReference>
<comment type="catalytic activity">
    <reaction evidence="4">
        <text>a uridine in tRNA = a pseudouridine in tRNA</text>
        <dbReference type="Rhea" id="RHEA:54572"/>
        <dbReference type="Rhea" id="RHEA-COMP:13339"/>
        <dbReference type="Rhea" id="RHEA-COMP:13934"/>
        <dbReference type="ChEBI" id="CHEBI:65314"/>
        <dbReference type="ChEBI" id="CHEBI:65315"/>
    </reaction>
</comment>
<dbReference type="AlphaFoldDB" id="A0A9W6U1J3"/>